<protein>
    <submittedName>
        <fullName evidence="1">Uncharacterized protein</fullName>
    </submittedName>
</protein>
<name>A0A6M3JX05_9ZZZZ</name>
<gene>
    <name evidence="1" type="ORF">MM415A01968_0016</name>
</gene>
<dbReference type="AlphaFoldDB" id="A0A6M3JX05"/>
<proteinExistence type="predicted"/>
<sequence>MAITHIYLQLSFGASTSTIGDNQTSLHDLGPTLEAWEREAEARQIWKEPKKRIPVSTVQVIRKYEKRFIGRKFPVGGPKK</sequence>
<accession>A0A6M3JX05</accession>
<reference evidence="1" key="1">
    <citation type="submission" date="2020-03" db="EMBL/GenBank/DDBJ databases">
        <title>The deep terrestrial virosphere.</title>
        <authorList>
            <person name="Holmfeldt K."/>
            <person name="Nilsson E."/>
            <person name="Simone D."/>
            <person name="Lopez-Fernandez M."/>
            <person name="Wu X."/>
            <person name="de Brujin I."/>
            <person name="Lundin D."/>
            <person name="Andersson A."/>
            <person name="Bertilsson S."/>
            <person name="Dopson M."/>
        </authorList>
    </citation>
    <scope>NUCLEOTIDE SEQUENCE</scope>
    <source>
        <strain evidence="1">MM415A01968</strain>
    </source>
</reference>
<dbReference type="EMBL" id="MT142106">
    <property type="protein sequence ID" value="QJA74579.1"/>
    <property type="molecule type" value="Genomic_DNA"/>
</dbReference>
<evidence type="ECO:0000313" key="1">
    <source>
        <dbReference type="EMBL" id="QJA74579.1"/>
    </source>
</evidence>
<organism evidence="1">
    <name type="scientific">viral metagenome</name>
    <dbReference type="NCBI Taxonomy" id="1070528"/>
    <lineage>
        <taxon>unclassified sequences</taxon>
        <taxon>metagenomes</taxon>
        <taxon>organismal metagenomes</taxon>
    </lineage>
</organism>